<feature type="region of interest" description="Disordered" evidence="1">
    <location>
        <begin position="348"/>
        <end position="375"/>
    </location>
</feature>
<protein>
    <submittedName>
        <fullName evidence="2">Uncharacterized protein</fullName>
    </submittedName>
</protein>
<name>A0A7S1Q1I2_NEODS</name>
<evidence type="ECO:0000313" key="2">
    <source>
        <dbReference type="EMBL" id="CAD9113189.1"/>
    </source>
</evidence>
<feature type="compositionally biased region" description="Basic and acidic residues" evidence="1">
    <location>
        <begin position="148"/>
        <end position="160"/>
    </location>
</feature>
<feature type="region of interest" description="Disordered" evidence="1">
    <location>
        <begin position="109"/>
        <end position="212"/>
    </location>
</feature>
<accession>A0A7S1Q1I2</accession>
<dbReference type="EMBL" id="HBGF01020073">
    <property type="protein sequence ID" value="CAD9113189.1"/>
    <property type="molecule type" value="Transcribed_RNA"/>
</dbReference>
<sequence>MANGQRTARAAARRIRNTQVEEAQRIAAMHAEHQERAQRRLDRVARHAETYRVAVLGESDDSAVSEPGFADDGVPADVSAEAEALLRSTHELYESMAAHEQDARLRYGPAAHARRGAGRQRDTSLGAGRRWMGERVGPPSAVKALRSPRRDDRAGHRVLDGTRGSKPLPQPAGRSPGAAPELRPRTAGGVVVNAPAQRPTNSESCHGADDRARELQREVEMLRVHLAVARREREEMHAAIAETDARWEQRLADMSATFESEIARAVAEAQRRQQYQQQYVHHAVTAKSSCSTCPRCSAEASANSSRTMAAAAPEAALADGKYWQGMYRDAMRQLGRVEGQLRDAQLRAARAEAGKSTRHHDRTRDAGVSDVEEEE</sequence>
<dbReference type="AlphaFoldDB" id="A0A7S1Q1I2"/>
<gene>
    <name evidence="2" type="ORF">NDES1114_LOCUS13256</name>
</gene>
<proteinExistence type="predicted"/>
<organism evidence="2">
    <name type="scientific">Neobodo designis</name>
    <name type="common">Flagellated protozoan</name>
    <name type="synonym">Bodo designis</name>
    <dbReference type="NCBI Taxonomy" id="312471"/>
    <lineage>
        <taxon>Eukaryota</taxon>
        <taxon>Discoba</taxon>
        <taxon>Euglenozoa</taxon>
        <taxon>Kinetoplastea</taxon>
        <taxon>Metakinetoplastina</taxon>
        <taxon>Neobodonida</taxon>
        <taxon>Neobodo</taxon>
    </lineage>
</organism>
<reference evidence="2" key="1">
    <citation type="submission" date="2021-01" db="EMBL/GenBank/DDBJ databases">
        <authorList>
            <person name="Corre E."/>
            <person name="Pelletier E."/>
            <person name="Niang G."/>
            <person name="Scheremetjew M."/>
            <person name="Finn R."/>
            <person name="Kale V."/>
            <person name="Holt S."/>
            <person name="Cochrane G."/>
            <person name="Meng A."/>
            <person name="Brown T."/>
            <person name="Cohen L."/>
        </authorList>
    </citation>
    <scope>NUCLEOTIDE SEQUENCE</scope>
    <source>
        <strain evidence="2">CCAP 1951/1</strain>
    </source>
</reference>
<evidence type="ECO:0000256" key="1">
    <source>
        <dbReference type="SAM" id="MobiDB-lite"/>
    </source>
</evidence>